<feature type="signal peptide" evidence="9">
    <location>
        <begin position="1"/>
        <end position="30"/>
    </location>
</feature>
<keyword evidence="2" id="KW-0134">Cell wall</keyword>
<dbReference type="InterPro" id="IPR015500">
    <property type="entry name" value="Peptidase_S8_subtilisin-rel"/>
</dbReference>
<dbReference type="InterPro" id="IPR036852">
    <property type="entry name" value="Peptidase_S8/S53_dom_sf"/>
</dbReference>
<dbReference type="PROSITE" id="PS51892">
    <property type="entry name" value="SUBTILASE"/>
    <property type="match status" value="1"/>
</dbReference>
<dbReference type="EMBL" id="AEIU01000091">
    <property type="protein sequence ID" value="EFP95638.1"/>
    <property type="molecule type" value="Genomic_DNA"/>
</dbReference>
<dbReference type="Gene3D" id="3.30.70.80">
    <property type="entry name" value="Peptidase S8 propeptide/proteinase inhibitor I9"/>
    <property type="match status" value="1"/>
</dbReference>
<keyword evidence="2" id="KW-0964">Secreted</keyword>
<dbReference type="Proteomes" id="UP000002943">
    <property type="component" value="Unassembled WGS sequence"/>
</dbReference>
<proteinExistence type="inferred from homology"/>
<feature type="domain" description="P/Homo B" evidence="10">
    <location>
        <begin position="668"/>
        <end position="783"/>
    </location>
</feature>
<evidence type="ECO:0000256" key="5">
    <source>
        <dbReference type="ARBA" id="ARBA00022801"/>
    </source>
</evidence>
<dbReference type="SUPFAM" id="SSF49785">
    <property type="entry name" value="Galactose-binding domain-like"/>
    <property type="match status" value="1"/>
</dbReference>
<feature type="active site" description="Charge relay system" evidence="7 8">
    <location>
        <position position="185"/>
    </location>
</feature>
<dbReference type="InterPro" id="IPR023828">
    <property type="entry name" value="Peptidase_S8_Ser-AS"/>
</dbReference>
<comment type="similarity">
    <text evidence="1 8">Belongs to the peptidase S8 family.</text>
</comment>
<dbReference type="InterPro" id="IPR008979">
    <property type="entry name" value="Galactose-bd-like_sf"/>
</dbReference>
<feature type="chain" id="PRO_5003167221" evidence="9">
    <location>
        <begin position="31"/>
        <end position="783"/>
    </location>
</feature>
<dbReference type="InterPro" id="IPR022398">
    <property type="entry name" value="Peptidase_S8_His-AS"/>
</dbReference>
<dbReference type="PRINTS" id="PR00723">
    <property type="entry name" value="SUBTILISIN"/>
</dbReference>
<keyword evidence="5 8" id="KW-0378">Hydrolase</keyword>
<dbReference type="GO" id="GO:0006508">
    <property type="term" value="P:proteolysis"/>
    <property type="evidence" value="ECO:0007669"/>
    <property type="project" value="UniProtKB-KW"/>
</dbReference>
<dbReference type="Gene3D" id="2.60.120.380">
    <property type="match status" value="1"/>
</dbReference>
<dbReference type="PROSITE" id="PS51829">
    <property type="entry name" value="P_HOMO_B"/>
    <property type="match status" value="1"/>
</dbReference>
<keyword evidence="12" id="KW-1185">Reference proteome</keyword>
<dbReference type="GO" id="GO:0046872">
    <property type="term" value="F:metal ion binding"/>
    <property type="evidence" value="ECO:0007669"/>
    <property type="project" value="UniProtKB-KW"/>
</dbReference>
<dbReference type="OrthoDB" id="9790784at2"/>
<gene>
    <name evidence="11" type="ORF">VIBC2010_11131</name>
</gene>
<dbReference type="InterPro" id="IPR037045">
    <property type="entry name" value="S8pro/Inhibitor_I9_sf"/>
</dbReference>
<feature type="active site" description="Charge relay system" evidence="7 8">
    <location>
        <position position="150"/>
    </location>
</feature>
<dbReference type="InterPro" id="IPR000209">
    <property type="entry name" value="Peptidase_S8/S53_dom"/>
</dbReference>
<dbReference type="Gene3D" id="2.60.120.260">
    <property type="entry name" value="Galactose-binding domain-like"/>
    <property type="match status" value="1"/>
</dbReference>
<dbReference type="PROSITE" id="PS00137">
    <property type="entry name" value="SUBTILASE_HIS"/>
    <property type="match status" value="1"/>
</dbReference>
<dbReference type="InterPro" id="IPR002884">
    <property type="entry name" value="P_dom"/>
</dbReference>
<name>E3BN12_9VIBR</name>
<dbReference type="InterPro" id="IPR007280">
    <property type="entry name" value="Peptidase_C_arc/bac"/>
</dbReference>
<dbReference type="GO" id="GO:0004252">
    <property type="term" value="F:serine-type endopeptidase activity"/>
    <property type="evidence" value="ECO:0007669"/>
    <property type="project" value="UniProtKB-UniRule"/>
</dbReference>
<feature type="active site" description="Charge relay system" evidence="7 8">
    <location>
        <position position="489"/>
    </location>
</feature>
<dbReference type="Pfam" id="PF02225">
    <property type="entry name" value="PA"/>
    <property type="match status" value="1"/>
</dbReference>
<sequence>MHNIANKNKVISTLSTLALALAGTSNAVSASSMGIDEADLPTKYIVKFKDRANVPMRLSAMSLDGGSSRETLLEGVQARQVEKLGADTLYSIEADESQVSALRENQQVEYVEVDPPRYLMSETTPWGFSAVNAQILSDSAAGNRTICIIDSGYDLTHNDLSGNNVKGSNDTGTGSWASPGNNNAHGTHVAGTIAAIANNEGIKGILPNQNVNLHIVKVFNEEGWGYSSTLVKAIQTCAANGANVVNMSLGGSESSRTEERALQSLYDEGVLLIAAAGNSGNTAHSYPASYDSVMSVAAVDNHNDHAAFSQATDQVEIAAPGVAILSTVTVGEGVLADINIDGYSYFDRGIVPHNRKIQVRGRYQVAPIAGSVTSPLAQCDTSSGRYNCGDMTGKVCLTERIENQRTGVRPEINPVKACYAAGAKAAIVYSNADLPGLQSPFLLDNEDSYPIVSVSIDRALGLELVSKLDQTVTVATTTGEDYEYYNGTSMATPHVTGVAGLVWSYHPECSASQVRRALTASATDIDVSGRDNRTGYGLVNSDAAKSYLDSGCNGPKSDDTVLKNGVAKESLAGDKGTGVIYQFEVPDNASQVSFTLSGGRGDADLYVSFESTPTTRHYQCRSIESGNNESCQFDVSSAGTYQVLVYGYESYSNVKLEAKHNGSDTGDSVPLSYANNESIAIPDYNRWGIKSEIDVLRSGQSGVVNVDLDITHSHVGDLLVTLVAPSGDYVVLHDNENGRSNDIRESYEVNFLDTESQGIWTLRVVDSERQDVGKLNHWSLTFK</sequence>
<dbReference type="InterPro" id="IPR003137">
    <property type="entry name" value="PA_domain"/>
</dbReference>
<dbReference type="Pfam" id="PF01483">
    <property type="entry name" value="P_proprotein"/>
    <property type="match status" value="1"/>
</dbReference>
<evidence type="ECO:0000313" key="11">
    <source>
        <dbReference type="EMBL" id="EFP95638.1"/>
    </source>
</evidence>
<evidence type="ECO:0000256" key="3">
    <source>
        <dbReference type="ARBA" id="ARBA00022670"/>
    </source>
</evidence>
<dbReference type="eggNOG" id="COG1404">
    <property type="taxonomic scope" value="Bacteria"/>
</dbReference>
<dbReference type="STRING" id="796620.VIBC2010_11131"/>
<keyword evidence="3 8" id="KW-0645">Protease</keyword>
<dbReference type="RefSeq" id="WP_009602522.1">
    <property type="nucleotide sequence ID" value="NZ_AEIU01000091.1"/>
</dbReference>
<dbReference type="PROSITE" id="PS00138">
    <property type="entry name" value="SUBTILASE_SER"/>
    <property type="match status" value="1"/>
</dbReference>
<keyword evidence="4" id="KW-0479">Metal-binding</keyword>
<comment type="caution">
    <text evidence="11">The sequence shown here is derived from an EMBL/GenBank/DDBJ whole genome shotgun (WGS) entry which is preliminary data.</text>
</comment>
<dbReference type="SUPFAM" id="SSF52743">
    <property type="entry name" value="Subtilisin-like"/>
    <property type="match status" value="1"/>
</dbReference>
<dbReference type="InterPro" id="IPR050131">
    <property type="entry name" value="Peptidase_S8_subtilisin-like"/>
</dbReference>
<dbReference type="Gene3D" id="3.50.30.30">
    <property type="match status" value="1"/>
</dbReference>
<keyword evidence="6 8" id="KW-0720">Serine protease</keyword>
<dbReference type="Gene3D" id="3.40.50.200">
    <property type="entry name" value="Peptidase S8/S53 domain"/>
    <property type="match status" value="1"/>
</dbReference>
<protein>
    <submittedName>
        <fullName evidence="11">Cold-active alkaline serine protease</fullName>
    </submittedName>
</protein>
<dbReference type="PANTHER" id="PTHR43806:SF11">
    <property type="entry name" value="CEREVISIN-RELATED"/>
    <property type="match status" value="1"/>
</dbReference>
<evidence type="ECO:0000313" key="12">
    <source>
        <dbReference type="Proteomes" id="UP000002943"/>
    </source>
</evidence>
<evidence type="ECO:0000256" key="9">
    <source>
        <dbReference type="SAM" id="SignalP"/>
    </source>
</evidence>
<reference evidence="11 12" key="1">
    <citation type="journal article" date="2012" name="Int. J. Syst. Evol. Microbiol.">
        <title>Vibrio caribbeanicus sp. nov., isolated from the marine sponge Scleritoderma cyanea.</title>
        <authorList>
            <person name="Hoffmann M."/>
            <person name="Monday S.R."/>
            <person name="Allard M.W."/>
            <person name="Strain E.A."/>
            <person name="Whittaker P."/>
            <person name="Naum M."/>
            <person name="McCarthy P.J."/>
            <person name="Lopez J.V."/>
            <person name="Fischer M."/>
            <person name="Brown E.W."/>
        </authorList>
    </citation>
    <scope>NUCLEOTIDE SEQUENCE [LARGE SCALE GENOMIC DNA]</scope>
    <source>
        <strain evidence="11 12">ATCC BAA-2122</strain>
    </source>
</reference>
<evidence type="ECO:0000256" key="4">
    <source>
        <dbReference type="ARBA" id="ARBA00022723"/>
    </source>
</evidence>
<dbReference type="Pfam" id="PF00082">
    <property type="entry name" value="Peptidase_S8"/>
    <property type="match status" value="2"/>
</dbReference>
<evidence type="ECO:0000256" key="6">
    <source>
        <dbReference type="ARBA" id="ARBA00022825"/>
    </source>
</evidence>
<evidence type="ECO:0000259" key="10">
    <source>
        <dbReference type="PROSITE" id="PS51829"/>
    </source>
</evidence>
<evidence type="ECO:0000256" key="1">
    <source>
        <dbReference type="ARBA" id="ARBA00011073"/>
    </source>
</evidence>
<dbReference type="GO" id="GO:0005615">
    <property type="term" value="C:extracellular space"/>
    <property type="evidence" value="ECO:0007669"/>
    <property type="project" value="TreeGrafter"/>
</dbReference>
<organism evidence="11 12">
    <name type="scientific">Vibrio caribbeanicus ATCC BAA-2122</name>
    <dbReference type="NCBI Taxonomy" id="796620"/>
    <lineage>
        <taxon>Bacteria</taxon>
        <taxon>Pseudomonadati</taxon>
        <taxon>Pseudomonadota</taxon>
        <taxon>Gammaproteobacteria</taxon>
        <taxon>Vibrionales</taxon>
        <taxon>Vibrionaceae</taxon>
        <taxon>Vibrio</taxon>
    </lineage>
</organism>
<dbReference type="CDD" id="cd07477">
    <property type="entry name" value="Peptidases_S8_Subtilisin_subset"/>
    <property type="match status" value="1"/>
</dbReference>
<accession>E3BN12</accession>
<dbReference type="CDD" id="cd04817">
    <property type="entry name" value="PA_VapT_like"/>
    <property type="match status" value="1"/>
</dbReference>
<evidence type="ECO:0000256" key="7">
    <source>
        <dbReference type="PIRSR" id="PIRSR615500-1"/>
    </source>
</evidence>
<evidence type="ECO:0000256" key="8">
    <source>
        <dbReference type="PROSITE-ProRule" id="PRU01240"/>
    </source>
</evidence>
<dbReference type="InterPro" id="IPR034202">
    <property type="entry name" value="Subtilisin_Carlsberg-like"/>
</dbReference>
<dbReference type="SUPFAM" id="SSF54897">
    <property type="entry name" value="Protease propeptides/inhibitors"/>
    <property type="match status" value="1"/>
</dbReference>
<dbReference type="eggNOG" id="COG4935">
    <property type="taxonomic scope" value="Bacteria"/>
</dbReference>
<keyword evidence="9" id="KW-0732">Signal</keyword>
<dbReference type="AlphaFoldDB" id="E3BN12"/>
<evidence type="ECO:0000256" key="2">
    <source>
        <dbReference type="ARBA" id="ARBA00022512"/>
    </source>
</evidence>
<dbReference type="PANTHER" id="PTHR43806">
    <property type="entry name" value="PEPTIDASE S8"/>
    <property type="match status" value="1"/>
</dbReference>
<dbReference type="Pfam" id="PF04151">
    <property type="entry name" value="PPC"/>
    <property type="match status" value="1"/>
</dbReference>